<dbReference type="Gene3D" id="3.40.630.10">
    <property type="entry name" value="Zn peptidases"/>
    <property type="match status" value="1"/>
</dbReference>
<dbReference type="CDD" id="cd03860">
    <property type="entry name" value="M14_CP_A-B_like"/>
    <property type="match status" value="1"/>
</dbReference>
<name>A0A3S3S2J6_9ACAR</name>
<comment type="cofactor">
    <cofactor evidence="1">
        <name>Zn(2+)</name>
        <dbReference type="ChEBI" id="CHEBI:29105"/>
    </cofactor>
</comment>
<dbReference type="PANTHER" id="PTHR11705">
    <property type="entry name" value="PROTEASE FAMILY M14 CARBOXYPEPTIDASE A,B"/>
    <property type="match status" value="1"/>
</dbReference>
<evidence type="ECO:0000256" key="6">
    <source>
        <dbReference type="ARBA" id="ARBA00022729"/>
    </source>
</evidence>
<dbReference type="PRINTS" id="PR00765">
    <property type="entry name" value="CRBOXYPTASEA"/>
</dbReference>
<dbReference type="GO" id="GO:0005615">
    <property type="term" value="C:extracellular space"/>
    <property type="evidence" value="ECO:0007669"/>
    <property type="project" value="TreeGrafter"/>
</dbReference>
<keyword evidence="13" id="KW-1185">Reference proteome</keyword>
<dbReference type="AlphaFoldDB" id="A0A3S3S2J6"/>
<dbReference type="OrthoDB" id="3626597at2759"/>
<evidence type="ECO:0000313" key="12">
    <source>
        <dbReference type="EMBL" id="RWS09560.1"/>
    </source>
</evidence>
<evidence type="ECO:0000256" key="10">
    <source>
        <dbReference type="PROSITE-ProRule" id="PRU01379"/>
    </source>
</evidence>
<evidence type="ECO:0000256" key="1">
    <source>
        <dbReference type="ARBA" id="ARBA00001947"/>
    </source>
</evidence>
<dbReference type="SUPFAM" id="SSF53187">
    <property type="entry name" value="Zn-dependent exopeptidases"/>
    <property type="match status" value="1"/>
</dbReference>
<keyword evidence="8" id="KW-0862">Zinc</keyword>
<dbReference type="EMBL" id="NCKU01002453">
    <property type="protein sequence ID" value="RWS09560.1"/>
    <property type="molecule type" value="Genomic_DNA"/>
</dbReference>
<keyword evidence="9" id="KW-0482">Metalloprotease</keyword>
<evidence type="ECO:0000256" key="4">
    <source>
        <dbReference type="ARBA" id="ARBA00022670"/>
    </source>
</evidence>
<feature type="domain" description="Peptidase M14" evidence="11">
    <location>
        <begin position="75"/>
        <end position="364"/>
    </location>
</feature>
<evidence type="ECO:0000313" key="13">
    <source>
        <dbReference type="Proteomes" id="UP000285301"/>
    </source>
</evidence>
<dbReference type="PANTHER" id="PTHR11705:SF91">
    <property type="entry name" value="FI01817P-RELATED"/>
    <property type="match status" value="1"/>
</dbReference>
<organism evidence="12 13">
    <name type="scientific">Dinothrombium tinctorium</name>
    <dbReference type="NCBI Taxonomy" id="1965070"/>
    <lineage>
        <taxon>Eukaryota</taxon>
        <taxon>Metazoa</taxon>
        <taxon>Ecdysozoa</taxon>
        <taxon>Arthropoda</taxon>
        <taxon>Chelicerata</taxon>
        <taxon>Arachnida</taxon>
        <taxon>Acari</taxon>
        <taxon>Acariformes</taxon>
        <taxon>Trombidiformes</taxon>
        <taxon>Prostigmata</taxon>
        <taxon>Anystina</taxon>
        <taxon>Parasitengona</taxon>
        <taxon>Trombidioidea</taxon>
        <taxon>Trombidiidae</taxon>
        <taxon>Dinothrombium</taxon>
    </lineage>
</organism>
<evidence type="ECO:0000256" key="7">
    <source>
        <dbReference type="ARBA" id="ARBA00022801"/>
    </source>
</evidence>
<dbReference type="Proteomes" id="UP000285301">
    <property type="component" value="Unassembled WGS sequence"/>
</dbReference>
<dbReference type="GO" id="GO:0006508">
    <property type="term" value="P:proteolysis"/>
    <property type="evidence" value="ECO:0007669"/>
    <property type="project" value="UniProtKB-KW"/>
</dbReference>
<keyword evidence="4" id="KW-0645">Protease</keyword>
<keyword evidence="5" id="KW-0479">Metal-binding</keyword>
<dbReference type="InterPro" id="IPR000834">
    <property type="entry name" value="Peptidase_M14"/>
</dbReference>
<reference evidence="12 13" key="1">
    <citation type="journal article" date="2018" name="Gigascience">
        <title>Genomes of trombidid mites reveal novel predicted allergens and laterally-transferred genes associated with secondary metabolism.</title>
        <authorList>
            <person name="Dong X."/>
            <person name="Chaisiri K."/>
            <person name="Xia D."/>
            <person name="Armstrong S.D."/>
            <person name="Fang Y."/>
            <person name="Donnelly M.J."/>
            <person name="Kadowaki T."/>
            <person name="McGarry J.W."/>
            <person name="Darby A.C."/>
            <person name="Makepeace B.L."/>
        </authorList>
    </citation>
    <scope>NUCLEOTIDE SEQUENCE [LARGE SCALE GENOMIC DNA]</scope>
    <source>
        <strain evidence="12">UoL-WK</strain>
    </source>
</reference>
<proteinExistence type="inferred from homology"/>
<dbReference type="FunFam" id="3.40.630.10:FF:000084">
    <property type="entry name" value="Carboxypeptidase B2"/>
    <property type="match status" value="1"/>
</dbReference>
<dbReference type="GO" id="GO:0008270">
    <property type="term" value="F:zinc ion binding"/>
    <property type="evidence" value="ECO:0007669"/>
    <property type="project" value="InterPro"/>
</dbReference>
<accession>A0A3S3S2J6</accession>
<keyword evidence="7" id="KW-0378">Hydrolase</keyword>
<evidence type="ECO:0000256" key="2">
    <source>
        <dbReference type="ARBA" id="ARBA00005988"/>
    </source>
</evidence>
<keyword evidence="3 12" id="KW-0121">Carboxypeptidase</keyword>
<dbReference type="Pfam" id="PF00246">
    <property type="entry name" value="Peptidase_M14"/>
    <property type="match status" value="1"/>
</dbReference>
<evidence type="ECO:0000256" key="3">
    <source>
        <dbReference type="ARBA" id="ARBA00022645"/>
    </source>
</evidence>
<dbReference type="PROSITE" id="PS52035">
    <property type="entry name" value="PEPTIDASE_M14"/>
    <property type="match status" value="1"/>
</dbReference>
<evidence type="ECO:0000256" key="8">
    <source>
        <dbReference type="ARBA" id="ARBA00022833"/>
    </source>
</evidence>
<comment type="similarity">
    <text evidence="2 10">Belongs to the peptidase M14 family.</text>
</comment>
<sequence length="369" mass="42453">MNKAKIEILWNKYEGGEKLAIVKVDPKHVSRVKRNPNFRFITNNLQHWIELSATAPFLDEKPRFSGLVPEFRLDKYHPLSEVELFLYEISKRGNARVLDIGLSHEGRHIKAVEILNNPNDSRFVWIDGCTHAREWITVSTALFLIEQAIVSRSKVNFIIVPVINPDGYVYTWTVDRLWRKNRRLPPTSQYFTRDECYGIDLNRNYDINFGGEGSSRDPCSHIYQGSSPFSEPETSAVAKLIWAMRHKIKLFLSLHSFHQLWSCPYAFTKAKNPHFDAHMEVLNSVRDAIYKTSGEIYNVGPLSTELYIGSGFSLDWTYAKVGIVHSYLSELRDKGVYGFMLPSNQIMPTALETWAGLRVAICKIFKVDC</sequence>
<dbReference type="SMART" id="SM00631">
    <property type="entry name" value="Zn_pept"/>
    <property type="match status" value="1"/>
</dbReference>
<keyword evidence="6" id="KW-0732">Signal</keyword>
<evidence type="ECO:0000256" key="9">
    <source>
        <dbReference type="ARBA" id="ARBA00023049"/>
    </source>
</evidence>
<gene>
    <name evidence="12" type="ORF">B4U79_08072</name>
</gene>
<feature type="active site" description="Proton donor/acceptor" evidence="10">
    <location>
        <position position="330"/>
    </location>
</feature>
<evidence type="ECO:0000256" key="5">
    <source>
        <dbReference type="ARBA" id="ARBA00022723"/>
    </source>
</evidence>
<dbReference type="GO" id="GO:0004181">
    <property type="term" value="F:metallocarboxypeptidase activity"/>
    <property type="evidence" value="ECO:0007669"/>
    <property type="project" value="InterPro"/>
</dbReference>
<protein>
    <submittedName>
        <fullName evidence="12">Carboxypeptidase A2-like protein</fullName>
    </submittedName>
</protein>
<comment type="caution">
    <text evidence="12">The sequence shown here is derived from an EMBL/GenBank/DDBJ whole genome shotgun (WGS) entry which is preliminary data.</text>
</comment>
<evidence type="ECO:0000259" key="11">
    <source>
        <dbReference type="PROSITE" id="PS52035"/>
    </source>
</evidence>